<feature type="transmembrane region" description="Helical" evidence="6">
    <location>
        <begin position="247"/>
        <end position="269"/>
    </location>
</feature>
<dbReference type="InterPro" id="IPR047817">
    <property type="entry name" value="ABC2_TM_bact-type"/>
</dbReference>
<dbReference type="Proteomes" id="UP000675747">
    <property type="component" value="Unassembled WGS sequence"/>
</dbReference>
<dbReference type="Pfam" id="PF01061">
    <property type="entry name" value="ABC2_membrane"/>
    <property type="match status" value="1"/>
</dbReference>
<dbReference type="EMBL" id="JAGQFT020000009">
    <property type="protein sequence ID" value="MBS7458257.1"/>
    <property type="molecule type" value="Genomic_DNA"/>
</dbReference>
<feature type="transmembrane region" description="Helical" evidence="6">
    <location>
        <begin position="193"/>
        <end position="212"/>
    </location>
</feature>
<evidence type="ECO:0000256" key="3">
    <source>
        <dbReference type="ARBA" id="ARBA00022692"/>
    </source>
</evidence>
<evidence type="ECO:0000256" key="6">
    <source>
        <dbReference type="RuleBase" id="RU361157"/>
    </source>
</evidence>
<dbReference type="InterPro" id="IPR013525">
    <property type="entry name" value="ABC2_TM"/>
</dbReference>
<name>A0A8J8AWA5_9GAMM</name>
<evidence type="ECO:0000259" key="7">
    <source>
        <dbReference type="PROSITE" id="PS51012"/>
    </source>
</evidence>
<feature type="transmembrane region" description="Helical" evidence="6">
    <location>
        <begin position="219"/>
        <end position="241"/>
    </location>
</feature>
<keyword evidence="10" id="KW-1185">Reference proteome</keyword>
<reference evidence="9 10" key="1">
    <citation type="journal article" date="2021" name="Microbiol. Resour. Announc.">
        <title>Draft Genome Sequence of Coralloluteibacterium stylophorae LMG 29479T.</title>
        <authorList>
            <person name="Karlyshev A.V."/>
            <person name="Kudryashova E.B."/>
            <person name="Ariskina E.V."/>
            <person name="Conroy A.P."/>
            <person name="Abidueva E.Y."/>
        </authorList>
    </citation>
    <scope>NUCLEOTIDE SEQUENCE [LARGE SCALE GENOMIC DNA]</scope>
    <source>
        <strain evidence="9 10">LMG 29479</strain>
    </source>
</reference>
<organism evidence="8">
    <name type="scientific">Coralloluteibacterium stylophorae</name>
    <dbReference type="NCBI Taxonomy" id="1776034"/>
    <lineage>
        <taxon>Bacteria</taxon>
        <taxon>Pseudomonadati</taxon>
        <taxon>Pseudomonadota</taxon>
        <taxon>Gammaproteobacteria</taxon>
        <taxon>Lysobacterales</taxon>
        <taxon>Lysobacteraceae</taxon>
        <taxon>Coralloluteibacterium</taxon>
    </lineage>
</organism>
<keyword evidence="6" id="KW-1003">Cell membrane</keyword>
<evidence type="ECO:0000256" key="2">
    <source>
        <dbReference type="ARBA" id="ARBA00007783"/>
    </source>
</evidence>
<dbReference type="PIRSF" id="PIRSF006648">
    <property type="entry name" value="DrrB"/>
    <property type="match status" value="1"/>
</dbReference>
<comment type="caution">
    <text evidence="8">The sequence shown here is derived from an EMBL/GenBank/DDBJ whole genome shotgun (WGS) entry which is preliminary data.</text>
</comment>
<evidence type="ECO:0000313" key="8">
    <source>
        <dbReference type="EMBL" id="MBR0561336.1"/>
    </source>
</evidence>
<comment type="subcellular location">
    <subcellularLocation>
        <location evidence="6">Cell inner membrane</location>
        <topology evidence="6">Multi-pass membrane protein</topology>
    </subcellularLocation>
    <subcellularLocation>
        <location evidence="1">Membrane</location>
        <topology evidence="1">Multi-pass membrane protein</topology>
    </subcellularLocation>
</comment>
<dbReference type="AlphaFoldDB" id="A0A8J8AWA5"/>
<feature type="transmembrane region" description="Helical" evidence="6">
    <location>
        <begin position="160"/>
        <end position="187"/>
    </location>
</feature>
<dbReference type="GO" id="GO:0140359">
    <property type="term" value="F:ABC-type transporter activity"/>
    <property type="evidence" value="ECO:0007669"/>
    <property type="project" value="InterPro"/>
</dbReference>
<dbReference type="PROSITE" id="PS51012">
    <property type="entry name" value="ABC_TM2"/>
    <property type="match status" value="1"/>
</dbReference>
<dbReference type="RefSeq" id="WP_211925299.1">
    <property type="nucleotide sequence ID" value="NZ_JAGQFT020000009.1"/>
</dbReference>
<dbReference type="PANTHER" id="PTHR43229:SF2">
    <property type="entry name" value="NODULATION PROTEIN J"/>
    <property type="match status" value="1"/>
</dbReference>
<feature type="transmembrane region" description="Helical" evidence="6">
    <location>
        <begin position="135"/>
        <end position="153"/>
    </location>
</feature>
<evidence type="ECO:0000256" key="4">
    <source>
        <dbReference type="ARBA" id="ARBA00022989"/>
    </source>
</evidence>
<dbReference type="PANTHER" id="PTHR43229">
    <property type="entry name" value="NODULATION PROTEIN J"/>
    <property type="match status" value="1"/>
</dbReference>
<dbReference type="InterPro" id="IPR051784">
    <property type="entry name" value="Nod_factor_ABC_transporter"/>
</dbReference>
<evidence type="ECO:0000313" key="10">
    <source>
        <dbReference type="Proteomes" id="UP000675747"/>
    </source>
</evidence>
<sequence>MSTPAPDATAARLRAAFAAPAVEARPRAVANTVTFAWRALLKIKHTPEQLFDVVVTPIMFTVLFTYLFGGALAGSTAAYLQFLLPGMLVQTVMFTTIYTGFTLNTDLSRGVYDRFRSMPIWKPAPLVGAMLGDQLRYTLSGLIVIVIGLLMGFRPGAGLAGVVASLLLLDVFAFGTSWIFTAVALWVRTPSTVMTLSWLVLMPLTFASNVFVDPATMPGWLQAVVAVNPVALLVTAIRGVIHGDPDAGAIGLALIAPALVTAAFAPLAMRLYRRER</sequence>
<comment type="similarity">
    <text evidence="2 6">Belongs to the ABC-2 integral membrane protein family.</text>
</comment>
<feature type="transmembrane region" description="Helical" evidence="6">
    <location>
        <begin position="80"/>
        <end position="101"/>
    </location>
</feature>
<feature type="transmembrane region" description="Helical" evidence="6">
    <location>
        <begin position="50"/>
        <end position="68"/>
    </location>
</feature>
<keyword evidence="3 6" id="KW-0812">Transmembrane</keyword>
<dbReference type="EMBL" id="JAGQFT010000007">
    <property type="protein sequence ID" value="MBR0561336.1"/>
    <property type="molecule type" value="Genomic_DNA"/>
</dbReference>
<keyword evidence="4 6" id="KW-1133">Transmembrane helix</keyword>
<evidence type="ECO:0000313" key="9">
    <source>
        <dbReference type="EMBL" id="MBS7458257.1"/>
    </source>
</evidence>
<reference evidence="8" key="2">
    <citation type="submission" date="2021-04" db="EMBL/GenBank/DDBJ databases">
        <authorList>
            <person name="Karlyshev A.V."/>
        </authorList>
    </citation>
    <scope>NUCLEOTIDE SEQUENCE</scope>
    <source>
        <strain evidence="8">LMG 29479</strain>
    </source>
</reference>
<evidence type="ECO:0000256" key="1">
    <source>
        <dbReference type="ARBA" id="ARBA00004141"/>
    </source>
</evidence>
<dbReference type="GO" id="GO:0043190">
    <property type="term" value="C:ATP-binding cassette (ABC) transporter complex"/>
    <property type="evidence" value="ECO:0007669"/>
    <property type="project" value="InterPro"/>
</dbReference>
<accession>A0A8J8AWA5</accession>
<dbReference type="InterPro" id="IPR000412">
    <property type="entry name" value="ABC_2_transport"/>
</dbReference>
<gene>
    <name evidence="9" type="ORF">KB893_014045</name>
    <name evidence="8" type="ORF">KB893_02200</name>
</gene>
<protein>
    <recommendedName>
        <fullName evidence="6">Transport permease protein</fullName>
    </recommendedName>
</protein>
<evidence type="ECO:0000256" key="5">
    <source>
        <dbReference type="ARBA" id="ARBA00023136"/>
    </source>
</evidence>
<keyword evidence="5 6" id="KW-0472">Membrane</keyword>
<keyword evidence="6" id="KW-0813">Transport</keyword>
<feature type="domain" description="ABC transmembrane type-2" evidence="7">
    <location>
        <begin position="48"/>
        <end position="275"/>
    </location>
</feature>
<proteinExistence type="inferred from homology"/>